<keyword evidence="2" id="KW-1185">Reference proteome</keyword>
<dbReference type="Pfam" id="PF14223">
    <property type="entry name" value="Retrotran_gag_2"/>
    <property type="match status" value="1"/>
</dbReference>
<reference evidence="1" key="1">
    <citation type="submission" date="2022-12" db="EMBL/GenBank/DDBJ databases">
        <title>Draft genome assemblies for two species of Escallonia (Escalloniales).</title>
        <authorList>
            <person name="Chanderbali A."/>
            <person name="Dervinis C."/>
            <person name="Anghel I."/>
            <person name="Soltis D."/>
            <person name="Soltis P."/>
            <person name="Zapata F."/>
        </authorList>
    </citation>
    <scope>NUCLEOTIDE SEQUENCE</scope>
    <source>
        <strain evidence="1">UCBG92.1500</strain>
        <tissue evidence="1">Leaf</tissue>
    </source>
</reference>
<dbReference type="Proteomes" id="UP001187471">
    <property type="component" value="Unassembled WGS sequence"/>
</dbReference>
<proteinExistence type="predicted"/>
<evidence type="ECO:0000313" key="2">
    <source>
        <dbReference type="Proteomes" id="UP001187471"/>
    </source>
</evidence>
<dbReference type="AlphaFoldDB" id="A0AA88RSC4"/>
<dbReference type="EMBL" id="JAVXUO010000124">
    <property type="protein sequence ID" value="KAK2995239.1"/>
    <property type="molecule type" value="Genomic_DNA"/>
</dbReference>
<name>A0AA88RSC4_9ASTE</name>
<accession>A0AA88RSC4</accession>
<evidence type="ECO:0000313" key="1">
    <source>
        <dbReference type="EMBL" id="KAK2995239.1"/>
    </source>
</evidence>
<dbReference type="PANTHER" id="PTHR35317">
    <property type="entry name" value="OS04G0629600 PROTEIN"/>
    <property type="match status" value="1"/>
</dbReference>
<sequence length="208" mass="23757">MDIQLMYRPITCYNNCKKNPKSYEFGNRSKCVMIINSLNLSIVVGNKVGLIAFNRSIGTSFDFENPVRANGFLVRRQREAEGQGTKSTGVMRNKSTVFIIRWGSGKRGQSIRATIAKKAWNTSENAFKGVDKVKREQLQSLRVVNQLGRNGEEMEDNRMVEKIFRSLDPKFDHVVVAIEESNDINTMIVDELSGKLQVHEDKIKRRNK</sequence>
<protein>
    <submittedName>
        <fullName evidence="1">Uncharacterized protein</fullName>
    </submittedName>
</protein>
<comment type="caution">
    <text evidence="1">The sequence shown here is derived from an EMBL/GenBank/DDBJ whole genome shotgun (WGS) entry which is preliminary data.</text>
</comment>
<dbReference type="PANTHER" id="PTHR35317:SF28">
    <property type="entry name" value="ZINC FINGER, CCHC-TYPE, RIBONUCLEASE H-LIKE DOMAIN, GAG-PRE-INTEGRASE DOMAIN PROTEIN-RELATED"/>
    <property type="match status" value="1"/>
</dbReference>
<organism evidence="1 2">
    <name type="scientific">Escallonia rubra</name>
    <dbReference type="NCBI Taxonomy" id="112253"/>
    <lineage>
        <taxon>Eukaryota</taxon>
        <taxon>Viridiplantae</taxon>
        <taxon>Streptophyta</taxon>
        <taxon>Embryophyta</taxon>
        <taxon>Tracheophyta</taxon>
        <taxon>Spermatophyta</taxon>
        <taxon>Magnoliopsida</taxon>
        <taxon>eudicotyledons</taxon>
        <taxon>Gunneridae</taxon>
        <taxon>Pentapetalae</taxon>
        <taxon>asterids</taxon>
        <taxon>campanulids</taxon>
        <taxon>Escalloniales</taxon>
        <taxon>Escalloniaceae</taxon>
        <taxon>Escallonia</taxon>
    </lineage>
</organism>
<gene>
    <name evidence="1" type="ORF">RJ640_023763</name>
</gene>